<dbReference type="PANTHER" id="PTHR43077:SF10">
    <property type="entry name" value="TRANSPORT PERMEASE PROTEIN"/>
    <property type="match status" value="1"/>
</dbReference>
<evidence type="ECO:0000256" key="1">
    <source>
        <dbReference type="ARBA" id="ARBA00004141"/>
    </source>
</evidence>
<organism evidence="8 9">
    <name type="scientific">Clostridium septicum</name>
    <dbReference type="NCBI Taxonomy" id="1504"/>
    <lineage>
        <taxon>Bacteria</taxon>
        <taxon>Bacillati</taxon>
        <taxon>Bacillota</taxon>
        <taxon>Clostridia</taxon>
        <taxon>Eubacteriales</taxon>
        <taxon>Clostridiaceae</taxon>
        <taxon>Clostridium</taxon>
    </lineage>
</organism>
<dbReference type="NCBIfam" id="TIGR03062">
    <property type="entry name" value="pip_yhgE_Cterm"/>
    <property type="match status" value="1"/>
</dbReference>
<keyword evidence="2 6" id="KW-0812">Transmembrane</keyword>
<dbReference type="EMBL" id="CP023671">
    <property type="protein sequence ID" value="AYE33336.1"/>
    <property type="molecule type" value="Genomic_DNA"/>
</dbReference>
<dbReference type="SUPFAM" id="SSF58104">
    <property type="entry name" value="Methyl-accepting chemotaxis protein (MCP) signaling domain"/>
    <property type="match status" value="1"/>
</dbReference>
<reference evidence="8 9" key="1">
    <citation type="submission" date="2017-09" db="EMBL/GenBank/DDBJ databases">
        <authorList>
            <person name="Thomas P."/>
            <person name="Seyboldt C."/>
        </authorList>
    </citation>
    <scope>NUCLEOTIDE SEQUENCE [LARGE SCALE GENOMIC DNA]</scope>
    <source>
        <strain evidence="8 9">DSM 7534</strain>
    </source>
</reference>
<feature type="transmembrane region" description="Helical" evidence="6">
    <location>
        <begin position="685"/>
        <end position="702"/>
    </location>
</feature>
<dbReference type="Gene3D" id="3.40.1710.10">
    <property type="entry name" value="abc type-2 transporter like domain"/>
    <property type="match status" value="1"/>
</dbReference>
<evidence type="ECO:0000256" key="2">
    <source>
        <dbReference type="ARBA" id="ARBA00022692"/>
    </source>
</evidence>
<feature type="transmembrane region" description="Helical" evidence="6">
    <location>
        <begin position="24"/>
        <end position="46"/>
    </location>
</feature>
<evidence type="ECO:0000259" key="7">
    <source>
        <dbReference type="Pfam" id="PF12698"/>
    </source>
</evidence>
<dbReference type="InterPro" id="IPR051328">
    <property type="entry name" value="T7SS_ABC-Transporter"/>
</dbReference>
<feature type="domain" description="ABC-2 type transporter transmembrane" evidence="7">
    <location>
        <begin position="350"/>
        <end position="700"/>
    </location>
</feature>
<feature type="transmembrane region" description="Helical" evidence="6">
    <location>
        <begin position="596"/>
        <end position="618"/>
    </location>
</feature>
<feature type="transmembrane region" description="Helical" evidence="6">
    <location>
        <begin position="527"/>
        <end position="546"/>
    </location>
</feature>
<evidence type="ECO:0000256" key="5">
    <source>
        <dbReference type="SAM" id="Coils"/>
    </source>
</evidence>
<dbReference type="KEGG" id="csep:CP523_02095"/>
<dbReference type="OrthoDB" id="9811483at2"/>
<dbReference type="InterPro" id="IPR013525">
    <property type="entry name" value="ABC2_TM"/>
</dbReference>
<keyword evidence="5" id="KW-0175">Coiled coil</keyword>
<dbReference type="InterPro" id="IPR017500">
    <property type="entry name" value="Phage_infect_YhgE_N"/>
</dbReference>
<gene>
    <name evidence="8" type="ORF">CP523_02095</name>
</gene>
<evidence type="ECO:0000256" key="4">
    <source>
        <dbReference type="ARBA" id="ARBA00023136"/>
    </source>
</evidence>
<feature type="transmembrane region" description="Helical" evidence="6">
    <location>
        <begin position="567"/>
        <end position="584"/>
    </location>
</feature>
<feature type="coiled-coil region" evidence="5">
    <location>
        <begin position="441"/>
        <end position="475"/>
    </location>
</feature>
<dbReference type="NCBIfam" id="TIGR03061">
    <property type="entry name" value="pip_yhgE_Nterm"/>
    <property type="match status" value="1"/>
</dbReference>
<dbReference type="GO" id="GO:0140359">
    <property type="term" value="F:ABC-type transporter activity"/>
    <property type="evidence" value="ECO:0007669"/>
    <property type="project" value="InterPro"/>
</dbReference>
<dbReference type="Pfam" id="PF12698">
    <property type="entry name" value="ABC2_membrane_3"/>
    <property type="match status" value="2"/>
</dbReference>
<accession>A0A9N7JK02</accession>
<dbReference type="GO" id="GO:0016020">
    <property type="term" value="C:membrane"/>
    <property type="evidence" value="ECO:0007669"/>
    <property type="project" value="UniProtKB-SubCell"/>
</dbReference>
<proteinExistence type="predicted"/>
<name>A0A9N7JK02_CLOSE</name>
<feature type="transmembrane region" description="Helical" evidence="6">
    <location>
        <begin position="630"/>
        <end position="653"/>
    </location>
</feature>
<comment type="subcellular location">
    <subcellularLocation>
        <location evidence="1">Membrane</location>
        <topology evidence="1">Multi-pass membrane protein</topology>
    </subcellularLocation>
</comment>
<protein>
    <submittedName>
        <fullName evidence="8">YhgE/Pip domain-containing protein</fullName>
    </submittedName>
</protein>
<keyword evidence="4 6" id="KW-0472">Membrane</keyword>
<dbReference type="Proteomes" id="UP000280586">
    <property type="component" value="Chromosome"/>
</dbReference>
<keyword evidence="3 6" id="KW-1133">Transmembrane helix</keyword>
<dbReference type="PANTHER" id="PTHR43077">
    <property type="entry name" value="TRANSPORT PERMEASE YVFS-RELATED"/>
    <property type="match status" value="1"/>
</dbReference>
<evidence type="ECO:0000313" key="9">
    <source>
        <dbReference type="Proteomes" id="UP000280586"/>
    </source>
</evidence>
<feature type="domain" description="ABC-2 type transporter transmembrane" evidence="7">
    <location>
        <begin position="31"/>
        <end position="218"/>
    </location>
</feature>
<sequence length="725" mass="80618">MKEMEAQFMKNIFKIFKRDLKSIATNWVALIIIAGLMILPALYAWFNIKAGWDPYGNTKGIKVGIVNQDLGDSFGEKTINVGEELVHKLKDNDNLGWQFVNEEEGIDSVRKGKYYATIIIPEDFTKKTLSIVSKNIERPELIYKVNQKSNAIAPKITDKGVNTIKTQVDSTIVETVNGIIFKVLNETGIEIEEIKPKIIKFTDSIIELNKQMPQIENIINQAYDGTITAEELVKKIKNNLPMMEDTLDTSTNLLENGINALQKTRDGINEIAPILKQDLQVANNTLTSLEGLVDSILNVNVDKDSIIKVLDNITVKVSEIKVRTNEMIKKLEPLGKFNPQVKGLVEELKSVSSKLDDLIGAINSVKESVSNSDSIDKTKLQDLKDLISDNKSIISNIIDKYDSEYLPQLNKAIDQMNSIVDNTLVLVGEAKESMPQFKDLLNKLDSGVDLGKNELEKLKNDMPNIKSKIASIADRLSGLNDDEKVVELLDMLKNDWKSTSSFLASPVKIDENILFPIPNYGSAMSPFYSTLSLWVGALILVSLLTTDAHDFEEGVHLKPHEKYFGKYLTFAFIGICQSLIVSIGDMFLLKCYVSEPLLFVGISVFISVVFIMIVYTLVSIFGNVGKAISVILLVIQVAGSGGTFPIEVTTPFFQKVYPLLPFTYAISGMREAVGGVVPEILIKDMSILLFYFVLAIIVGLFLKGPINKISKNFVEKLKESGLIGH</sequence>
<dbReference type="AlphaFoldDB" id="A0A9N7JK02"/>
<dbReference type="InterPro" id="IPR017501">
    <property type="entry name" value="Phage_infect_YhgE_C"/>
</dbReference>
<evidence type="ECO:0000256" key="3">
    <source>
        <dbReference type="ARBA" id="ARBA00022989"/>
    </source>
</evidence>
<evidence type="ECO:0000313" key="8">
    <source>
        <dbReference type="EMBL" id="AYE33336.1"/>
    </source>
</evidence>
<evidence type="ECO:0000256" key="6">
    <source>
        <dbReference type="SAM" id="Phobius"/>
    </source>
</evidence>